<reference evidence="2" key="1">
    <citation type="submission" date="2024-02" db="EMBL/GenBank/DDBJ databases">
        <title>Genome sequences of strain Gemmobacter sp. JM10B15.</title>
        <authorList>
            <person name="Zhang M."/>
        </authorList>
    </citation>
    <scope>NUCLEOTIDE SEQUENCE</scope>
    <source>
        <strain evidence="2">JM10B15</strain>
    </source>
</reference>
<organism evidence="2 3">
    <name type="scientific">Gemmobacter denitrificans</name>
    <dbReference type="NCBI Taxonomy" id="3123040"/>
    <lineage>
        <taxon>Bacteria</taxon>
        <taxon>Pseudomonadati</taxon>
        <taxon>Pseudomonadota</taxon>
        <taxon>Alphaproteobacteria</taxon>
        <taxon>Rhodobacterales</taxon>
        <taxon>Paracoccaceae</taxon>
        <taxon>Gemmobacter</taxon>
    </lineage>
</organism>
<comment type="caution">
    <text evidence="2">The sequence shown here is derived from an EMBL/GenBank/DDBJ whole genome shotgun (WGS) entry which is preliminary data.</text>
</comment>
<evidence type="ECO:0000313" key="2">
    <source>
        <dbReference type="EMBL" id="MEH7829903.1"/>
    </source>
</evidence>
<evidence type="ECO:0000256" key="1">
    <source>
        <dbReference type="ARBA" id="ARBA00023239"/>
    </source>
</evidence>
<dbReference type="InterPro" id="IPR036568">
    <property type="entry name" value="GGCT-like_sf"/>
</dbReference>
<keyword evidence="3" id="KW-1185">Reference proteome</keyword>
<dbReference type="Pfam" id="PF13772">
    <property type="entry name" value="AIG2_2"/>
    <property type="match status" value="1"/>
</dbReference>
<dbReference type="InterPro" id="IPR017939">
    <property type="entry name" value="G-Glutamylcylcotransferase"/>
</dbReference>
<sequence>MIIYFAYGSNMDVDRLEKERLNKENIFSISRSLGRLDGFRLLFNKPSAYFIGAGAANIEEDADAHVYGTLNRMPETGLEVLDRYENVATGQYERLEVDVYDHASAATVRATTYVSRNHNIDGLKPRAGYMAHVLGGADVLPPDYTAWLRALPIMPD</sequence>
<evidence type="ECO:0000313" key="3">
    <source>
        <dbReference type="Proteomes" id="UP001431963"/>
    </source>
</evidence>
<dbReference type="RefSeq" id="WP_335424930.1">
    <property type="nucleotide sequence ID" value="NZ_JBALHR010000014.1"/>
</dbReference>
<gene>
    <name evidence="2" type="ORF">V6590_17270</name>
</gene>
<proteinExistence type="predicted"/>
<dbReference type="PANTHER" id="PTHR12935">
    <property type="entry name" value="GAMMA-GLUTAMYLCYCLOTRANSFERASE"/>
    <property type="match status" value="1"/>
</dbReference>
<dbReference type="Gene3D" id="3.10.490.10">
    <property type="entry name" value="Gamma-glutamyl cyclotransferase-like"/>
    <property type="match status" value="1"/>
</dbReference>
<accession>A0ABU8BYW7</accession>
<dbReference type="CDD" id="cd06661">
    <property type="entry name" value="GGCT_like"/>
    <property type="match status" value="1"/>
</dbReference>
<dbReference type="PANTHER" id="PTHR12935:SF0">
    <property type="entry name" value="GAMMA-GLUTAMYLCYCLOTRANSFERASE"/>
    <property type="match status" value="1"/>
</dbReference>
<dbReference type="EMBL" id="JBALHR010000014">
    <property type="protein sequence ID" value="MEH7829903.1"/>
    <property type="molecule type" value="Genomic_DNA"/>
</dbReference>
<dbReference type="Proteomes" id="UP001431963">
    <property type="component" value="Unassembled WGS sequence"/>
</dbReference>
<name>A0ABU8BYW7_9RHOB</name>
<dbReference type="InterPro" id="IPR013024">
    <property type="entry name" value="GGCT-like"/>
</dbReference>
<keyword evidence="1" id="KW-0456">Lyase</keyword>
<dbReference type="SUPFAM" id="SSF110857">
    <property type="entry name" value="Gamma-glutamyl cyclotransferase-like"/>
    <property type="match status" value="1"/>
</dbReference>
<protein>
    <submittedName>
        <fullName evidence="2">Gamma-glutamylcyclotransferase</fullName>
    </submittedName>
</protein>